<dbReference type="InterPro" id="IPR019546">
    <property type="entry name" value="TAT_signal_bac_arc"/>
</dbReference>
<reference evidence="2 3" key="1">
    <citation type="submission" date="2019-09" db="EMBL/GenBank/DDBJ databases">
        <title>Goodfellowia gen. nov., a new genus of the Pseudonocardineae related to Actinoalloteichus, containing Goodfellowia coeruleoviolacea gen. nov., comb. nov. gen. nov., comb. nov.</title>
        <authorList>
            <person name="Labeda D."/>
        </authorList>
    </citation>
    <scope>NUCLEOTIDE SEQUENCE [LARGE SCALE GENOMIC DNA]</scope>
    <source>
        <strain evidence="2 3">AN110305</strain>
    </source>
</reference>
<dbReference type="NCBIfam" id="TIGR01409">
    <property type="entry name" value="TAT_signal_seq"/>
    <property type="match status" value="1"/>
</dbReference>
<reference evidence="2 3" key="2">
    <citation type="submission" date="2019-09" db="EMBL/GenBank/DDBJ databases">
        <authorList>
            <person name="Jin C."/>
        </authorList>
    </citation>
    <scope>NUCLEOTIDE SEQUENCE [LARGE SCALE GENOMIC DNA]</scope>
    <source>
        <strain evidence="2 3">AN110305</strain>
    </source>
</reference>
<dbReference type="PROSITE" id="PS51318">
    <property type="entry name" value="TAT"/>
    <property type="match status" value="1"/>
</dbReference>
<dbReference type="Proteomes" id="UP000323454">
    <property type="component" value="Unassembled WGS sequence"/>
</dbReference>
<comment type="caution">
    <text evidence="2">The sequence shown here is derived from an EMBL/GenBank/DDBJ whole genome shotgun (WGS) entry which is preliminary data.</text>
</comment>
<evidence type="ECO:0000256" key="1">
    <source>
        <dbReference type="SAM" id="MobiDB-lite"/>
    </source>
</evidence>
<protein>
    <submittedName>
        <fullName evidence="2">Twin-arginine translocation signal domain-containing protein</fullName>
    </submittedName>
</protein>
<feature type="region of interest" description="Disordered" evidence="1">
    <location>
        <begin position="37"/>
        <end position="60"/>
    </location>
</feature>
<dbReference type="InterPro" id="IPR006311">
    <property type="entry name" value="TAT_signal"/>
</dbReference>
<evidence type="ECO:0000313" key="2">
    <source>
        <dbReference type="EMBL" id="KAA2253859.1"/>
    </source>
</evidence>
<dbReference type="EMBL" id="VUOB01000064">
    <property type="protein sequence ID" value="KAA2253859.1"/>
    <property type="molecule type" value="Genomic_DNA"/>
</dbReference>
<sequence>MTESEISGSGTDRRRLMKGAAVTAAATGAGALAPGAVESSLTPEEAMPGAGEPDGVERSG</sequence>
<keyword evidence="3" id="KW-1185">Reference proteome</keyword>
<evidence type="ECO:0000313" key="3">
    <source>
        <dbReference type="Proteomes" id="UP000323454"/>
    </source>
</evidence>
<organism evidence="2 3">
    <name type="scientific">Solihabitans fulvus</name>
    <dbReference type="NCBI Taxonomy" id="1892852"/>
    <lineage>
        <taxon>Bacteria</taxon>
        <taxon>Bacillati</taxon>
        <taxon>Actinomycetota</taxon>
        <taxon>Actinomycetes</taxon>
        <taxon>Pseudonocardiales</taxon>
        <taxon>Pseudonocardiaceae</taxon>
        <taxon>Solihabitans</taxon>
    </lineage>
</organism>
<dbReference type="RefSeq" id="WP_149853553.1">
    <property type="nucleotide sequence ID" value="NZ_VUOB01000064.1"/>
</dbReference>
<dbReference type="AlphaFoldDB" id="A0A5B2WTV0"/>
<accession>A0A5B2WTV0</accession>
<proteinExistence type="predicted"/>
<gene>
    <name evidence="2" type="ORF">F0L68_31780</name>
</gene>
<name>A0A5B2WTV0_9PSEU</name>